<gene>
    <name evidence="2" type="ORF">SAMN05421640_2694</name>
</gene>
<dbReference type="SUPFAM" id="SSF50129">
    <property type="entry name" value="GroES-like"/>
    <property type="match status" value="1"/>
</dbReference>
<evidence type="ECO:0000259" key="1">
    <source>
        <dbReference type="SMART" id="SM00829"/>
    </source>
</evidence>
<dbReference type="AlphaFoldDB" id="A0A239KK31"/>
<organism evidence="2 3">
    <name type="scientific">Ekhidna lutea</name>
    <dbReference type="NCBI Taxonomy" id="447679"/>
    <lineage>
        <taxon>Bacteria</taxon>
        <taxon>Pseudomonadati</taxon>
        <taxon>Bacteroidota</taxon>
        <taxon>Cytophagia</taxon>
        <taxon>Cytophagales</taxon>
        <taxon>Reichenbachiellaceae</taxon>
        <taxon>Ekhidna</taxon>
    </lineage>
</organism>
<dbReference type="EMBL" id="FZPD01000004">
    <property type="protein sequence ID" value="SNT18052.1"/>
    <property type="molecule type" value="Genomic_DNA"/>
</dbReference>
<dbReference type="SMART" id="SM00829">
    <property type="entry name" value="PKS_ER"/>
    <property type="match status" value="1"/>
</dbReference>
<dbReference type="Pfam" id="PF00107">
    <property type="entry name" value="ADH_zinc_N"/>
    <property type="match status" value="1"/>
</dbReference>
<evidence type="ECO:0000313" key="3">
    <source>
        <dbReference type="Proteomes" id="UP000198393"/>
    </source>
</evidence>
<accession>A0A239KK31</accession>
<dbReference type="PANTHER" id="PTHR45033">
    <property type="match status" value="1"/>
</dbReference>
<dbReference type="InterPro" id="IPR013149">
    <property type="entry name" value="ADH-like_C"/>
</dbReference>
<dbReference type="InterPro" id="IPR013154">
    <property type="entry name" value="ADH-like_N"/>
</dbReference>
<reference evidence="2 3" key="1">
    <citation type="submission" date="2017-06" db="EMBL/GenBank/DDBJ databases">
        <authorList>
            <person name="Kim H.J."/>
            <person name="Triplett B.A."/>
        </authorList>
    </citation>
    <scope>NUCLEOTIDE SEQUENCE [LARGE SCALE GENOMIC DNA]</scope>
    <source>
        <strain evidence="2 3">DSM 19307</strain>
    </source>
</reference>
<dbReference type="Gene3D" id="3.90.180.10">
    <property type="entry name" value="Medium-chain alcohol dehydrogenases, catalytic domain"/>
    <property type="match status" value="1"/>
</dbReference>
<dbReference type="InterPro" id="IPR052711">
    <property type="entry name" value="Zinc_ADH-like"/>
</dbReference>
<dbReference type="GO" id="GO:0016491">
    <property type="term" value="F:oxidoreductase activity"/>
    <property type="evidence" value="ECO:0007669"/>
    <property type="project" value="InterPro"/>
</dbReference>
<keyword evidence="3" id="KW-1185">Reference proteome</keyword>
<dbReference type="InterPro" id="IPR020843">
    <property type="entry name" value="ER"/>
</dbReference>
<dbReference type="InterPro" id="IPR011032">
    <property type="entry name" value="GroES-like_sf"/>
</dbReference>
<protein>
    <submittedName>
        <fullName evidence="2">NADPH:quinone reductase</fullName>
    </submittedName>
</protein>
<dbReference type="InterPro" id="IPR036291">
    <property type="entry name" value="NAD(P)-bd_dom_sf"/>
</dbReference>
<dbReference type="PANTHER" id="PTHR45033:SF3">
    <property type="entry name" value="DEHYDROGENASE, PUTATIVE (AFU_ORTHOLOGUE AFUA_2G13270)-RELATED"/>
    <property type="match status" value="1"/>
</dbReference>
<dbReference type="RefSeq" id="WP_089357379.1">
    <property type="nucleotide sequence ID" value="NZ_FZPD01000004.1"/>
</dbReference>
<dbReference type="Pfam" id="PF08240">
    <property type="entry name" value="ADH_N"/>
    <property type="match status" value="1"/>
</dbReference>
<feature type="domain" description="Enoyl reductase (ER)" evidence="1">
    <location>
        <begin position="8"/>
        <end position="329"/>
    </location>
</feature>
<sequence>MKAAIVNQTNYSLEIKEIPIPTITEGCVLVKLKAASLNHHELWSLQERSLGNQETIILGSDGAGVIHKLGESASQFSVGDEVVINPSINWGPNPRVQGETYEILGHPTSGTFAEYISVPEKYISLKPALLTFEEASALPLAGLTAYRALFTRGEYQQGNKVLITGIGGGAALFALNFALASGAEVFVTSSDDRKIAKAIDLGAKGGVNYKDKNWSQQLRSEAGGFDVIIDSAAGDGFADLTQLANPGGRIVLFGRTAGKITALNPATIFWKQLSIHGTSMGNDEEFARMIRLVSDKKIAPVIDSEFDLTQINDGFSRMAIGNHFGKIIIKFLE</sequence>
<evidence type="ECO:0000313" key="2">
    <source>
        <dbReference type="EMBL" id="SNT18052.1"/>
    </source>
</evidence>
<dbReference type="OrthoDB" id="9787435at2"/>
<dbReference type="Gene3D" id="3.40.50.720">
    <property type="entry name" value="NAD(P)-binding Rossmann-like Domain"/>
    <property type="match status" value="1"/>
</dbReference>
<dbReference type="SUPFAM" id="SSF51735">
    <property type="entry name" value="NAD(P)-binding Rossmann-fold domains"/>
    <property type="match status" value="1"/>
</dbReference>
<name>A0A239KK31_EKHLU</name>
<dbReference type="Proteomes" id="UP000198393">
    <property type="component" value="Unassembled WGS sequence"/>
</dbReference>
<proteinExistence type="predicted"/>